<comment type="similarity">
    <text evidence="1 2">Belongs to the UPF0251 family.</text>
</comment>
<dbReference type="InterPro" id="IPR003731">
    <property type="entry name" value="Di-Nase_FeMo-co_biosynth"/>
</dbReference>
<evidence type="ECO:0000256" key="1">
    <source>
        <dbReference type="ARBA" id="ARBA00009350"/>
    </source>
</evidence>
<dbReference type="SUPFAM" id="SSF88659">
    <property type="entry name" value="Sigma3 and sigma4 domains of RNA polymerase sigma factors"/>
    <property type="match status" value="1"/>
</dbReference>
<protein>
    <recommendedName>
        <fullName evidence="2">UPF0251 protein FYJ44_11710</fullName>
    </recommendedName>
</protein>
<dbReference type="RefSeq" id="WP_154512300.1">
    <property type="nucleotide sequence ID" value="NZ_VUMH01000012.1"/>
</dbReference>
<dbReference type="SUPFAM" id="SSF53146">
    <property type="entry name" value="Nitrogenase accessory factor-like"/>
    <property type="match status" value="1"/>
</dbReference>
<feature type="domain" description="Dinitrogenase iron-molybdenum cofactor biosynthesis" evidence="3">
    <location>
        <begin position="128"/>
        <end position="216"/>
    </location>
</feature>
<dbReference type="Pfam" id="PF02579">
    <property type="entry name" value="Nitro_FeMo-Co"/>
    <property type="match status" value="1"/>
</dbReference>
<gene>
    <name evidence="4" type="ORF">FYJ44_11710</name>
</gene>
<accession>A0A6L5XP71</accession>
<dbReference type="InterPro" id="IPR013324">
    <property type="entry name" value="RNA_pol_sigma_r3/r4-like"/>
</dbReference>
<dbReference type="InterPro" id="IPR036105">
    <property type="entry name" value="DiNase_FeMo-co_biosyn_sf"/>
</dbReference>
<reference evidence="4 5" key="1">
    <citation type="submission" date="2019-09" db="EMBL/GenBank/DDBJ databases">
        <title>In-depth cultivation of the pig gut microbiome towards novel bacterial diversity and tailored functional studies.</title>
        <authorList>
            <person name="Wylensek D."/>
            <person name="Hitch T.C.A."/>
            <person name="Clavel T."/>
        </authorList>
    </citation>
    <scope>NUCLEOTIDE SEQUENCE [LARGE SCALE GENOMIC DNA]</scope>
    <source>
        <strain evidence="4 5">PG-178-WT-4</strain>
    </source>
</reference>
<keyword evidence="5" id="KW-1185">Reference proteome</keyword>
<comment type="caution">
    <text evidence="4">The sequence shown here is derived from an EMBL/GenBank/DDBJ whole genome shotgun (WGS) entry which is preliminary data.</text>
</comment>
<evidence type="ECO:0000313" key="4">
    <source>
        <dbReference type="EMBL" id="MSS28681.1"/>
    </source>
</evidence>
<dbReference type="Proteomes" id="UP000477488">
    <property type="component" value="Unassembled WGS sequence"/>
</dbReference>
<dbReference type="EMBL" id="VUMH01000012">
    <property type="protein sequence ID" value="MSS28681.1"/>
    <property type="molecule type" value="Genomic_DNA"/>
</dbReference>
<sequence length="237" mass="25010">MPRPCHCRRVSALPKAAYFKPRGIPLSELAETVLPVDGLEAVRLADYQGLNMDEAAARMGVSRHTFGRLLRKAHHCVAQALIEGRALRIEGGVCALTGETNVQGEIPMSETILVAVPSDAPGGLEAVPSAHFGHCDAYTLAYVENGAVSDVRVLPNSGHEHGNCLQPVQELAAQGVRALLAGGMGMRPLNAMQAAGITVYYNAGQATVGDALKAFAEGKLQAFGTEQLCRGGCNHHH</sequence>
<dbReference type="InterPro" id="IPR002852">
    <property type="entry name" value="UPF0251"/>
</dbReference>
<evidence type="ECO:0000259" key="3">
    <source>
        <dbReference type="Pfam" id="PF02579"/>
    </source>
</evidence>
<name>A0A6L5XP71_9BACT</name>
<dbReference type="PANTHER" id="PTHR37478:SF2">
    <property type="entry name" value="UPF0251 PROTEIN TK0562"/>
    <property type="match status" value="1"/>
</dbReference>
<dbReference type="Pfam" id="PF02001">
    <property type="entry name" value="DUF134"/>
    <property type="match status" value="1"/>
</dbReference>
<dbReference type="Gene3D" id="1.10.10.10">
    <property type="entry name" value="Winged helix-like DNA-binding domain superfamily/Winged helix DNA-binding domain"/>
    <property type="match status" value="1"/>
</dbReference>
<dbReference type="AlphaFoldDB" id="A0A6L5XP71"/>
<organism evidence="4 5">
    <name type="scientific">Desulfovibrio porci</name>
    <dbReference type="NCBI Taxonomy" id="2605782"/>
    <lineage>
        <taxon>Bacteria</taxon>
        <taxon>Pseudomonadati</taxon>
        <taxon>Thermodesulfobacteriota</taxon>
        <taxon>Desulfovibrionia</taxon>
        <taxon>Desulfovibrionales</taxon>
        <taxon>Desulfovibrionaceae</taxon>
        <taxon>Desulfovibrio</taxon>
    </lineage>
</organism>
<dbReference type="PANTHER" id="PTHR37478">
    <property type="match status" value="1"/>
</dbReference>
<evidence type="ECO:0000313" key="5">
    <source>
        <dbReference type="Proteomes" id="UP000477488"/>
    </source>
</evidence>
<dbReference type="HAMAP" id="MF_00674">
    <property type="entry name" value="UPF0251"/>
    <property type="match status" value="1"/>
</dbReference>
<evidence type="ECO:0000256" key="2">
    <source>
        <dbReference type="HAMAP-Rule" id="MF_00674"/>
    </source>
</evidence>
<proteinExistence type="inferred from homology"/>
<dbReference type="InterPro" id="IPR036388">
    <property type="entry name" value="WH-like_DNA-bd_sf"/>
</dbReference>
<dbReference type="Gene3D" id="3.30.420.130">
    <property type="entry name" value="Dinitrogenase iron-molybdenum cofactor biosynthesis domain"/>
    <property type="match status" value="1"/>
</dbReference>